<evidence type="ECO:0000256" key="10">
    <source>
        <dbReference type="ARBA" id="ARBA00075718"/>
    </source>
</evidence>
<reference evidence="13" key="1">
    <citation type="journal article" date="2022" name="G3 (Bethesda)">
        <title>High quality genome of the basidiomycete yeast Dioszegia hungarica PDD-24b-2 isolated from cloud water.</title>
        <authorList>
            <person name="Jarrige D."/>
            <person name="Haridas S."/>
            <person name="Bleykasten-Grosshans C."/>
            <person name="Joly M."/>
            <person name="Nadalig T."/>
            <person name="Sancelme M."/>
            <person name="Vuilleumier S."/>
            <person name="Grigoriev I.V."/>
            <person name="Amato P."/>
            <person name="Bringel F."/>
        </authorList>
    </citation>
    <scope>NUCLEOTIDE SEQUENCE</scope>
    <source>
        <strain evidence="13">PDD-24b-2</strain>
    </source>
</reference>
<evidence type="ECO:0000313" key="14">
    <source>
        <dbReference type="Proteomes" id="UP001164286"/>
    </source>
</evidence>
<evidence type="ECO:0000256" key="4">
    <source>
        <dbReference type="ARBA" id="ARBA00022650"/>
    </source>
</evidence>
<evidence type="ECO:0000256" key="2">
    <source>
        <dbReference type="ARBA" id="ARBA00013002"/>
    </source>
</evidence>
<keyword evidence="4" id="KW-0641">Proline biosynthesis</keyword>
<dbReference type="GO" id="GO:0008652">
    <property type="term" value="P:amino acid biosynthetic process"/>
    <property type="evidence" value="ECO:0007669"/>
    <property type="project" value="UniProtKB-KW"/>
</dbReference>
<dbReference type="Pfam" id="PF00171">
    <property type="entry name" value="Aldedh"/>
    <property type="match status" value="1"/>
</dbReference>
<proteinExistence type="inferred from homology"/>
<feature type="domain" description="Aldehyde dehydrogenase" evidence="12">
    <location>
        <begin position="11"/>
        <end position="292"/>
    </location>
</feature>
<dbReference type="NCBIfam" id="TIGR00407">
    <property type="entry name" value="proA"/>
    <property type="match status" value="1"/>
</dbReference>
<evidence type="ECO:0000313" key="13">
    <source>
        <dbReference type="EMBL" id="KAI9638747.1"/>
    </source>
</evidence>
<keyword evidence="14" id="KW-1185">Reference proteome</keyword>
<dbReference type="PANTHER" id="PTHR11063">
    <property type="entry name" value="GLUTAMATE SEMIALDEHYDE DEHYDROGENASE"/>
    <property type="match status" value="1"/>
</dbReference>
<evidence type="ECO:0000256" key="9">
    <source>
        <dbReference type="ARBA" id="ARBA00060997"/>
    </source>
</evidence>
<comment type="caution">
    <text evidence="13">The sequence shown here is derived from an EMBL/GenBank/DDBJ whole genome shotgun (WGS) entry which is preliminary data.</text>
</comment>
<dbReference type="GeneID" id="77725676"/>
<organism evidence="13 14">
    <name type="scientific">Dioszegia hungarica</name>
    <dbReference type="NCBI Taxonomy" id="4972"/>
    <lineage>
        <taxon>Eukaryota</taxon>
        <taxon>Fungi</taxon>
        <taxon>Dikarya</taxon>
        <taxon>Basidiomycota</taxon>
        <taxon>Agaricomycotina</taxon>
        <taxon>Tremellomycetes</taxon>
        <taxon>Tremellales</taxon>
        <taxon>Bulleribasidiaceae</taxon>
        <taxon>Dioszegia</taxon>
    </lineage>
</organism>
<dbReference type="Gene3D" id="3.40.309.10">
    <property type="entry name" value="Aldehyde Dehydrogenase, Chain A, domain 2"/>
    <property type="match status" value="1"/>
</dbReference>
<dbReference type="Proteomes" id="UP001164286">
    <property type="component" value="Unassembled WGS sequence"/>
</dbReference>
<dbReference type="PROSITE" id="PS01223">
    <property type="entry name" value="PROA"/>
    <property type="match status" value="1"/>
</dbReference>
<evidence type="ECO:0000256" key="7">
    <source>
        <dbReference type="ARBA" id="ARBA00049024"/>
    </source>
</evidence>
<comment type="similarity">
    <text evidence="9">Belongs to the gamma-glutamyl phosphate reductase family.</text>
</comment>
<dbReference type="NCBIfam" id="NF001221">
    <property type="entry name" value="PRK00197.1"/>
    <property type="match status" value="1"/>
</dbReference>
<evidence type="ECO:0000256" key="11">
    <source>
        <dbReference type="ARBA" id="ARBA00077451"/>
    </source>
</evidence>
<dbReference type="HAMAP" id="MF_00412">
    <property type="entry name" value="ProA"/>
    <property type="match status" value="1"/>
</dbReference>
<protein>
    <recommendedName>
        <fullName evidence="2">glutamate-5-semialdehyde dehydrogenase</fullName>
        <ecNumber evidence="2">1.2.1.41</ecNumber>
    </recommendedName>
    <alternativeName>
        <fullName evidence="11">Glutamate-5-semialdehyde dehydrogenase</fullName>
    </alternativeName>
    <alternativeName>
        <fullName evidence="10">Glutamyl-gamma-semialdehyde dehydrogenase</fullName>
    </alternativeName>
</protein>
<dbReference type="InterPro" id="IPR020593">
    <property type="entry name" value="G-glutamylP_reductase_CS"/>
</dbReference>
<dbReference type="InterPro" id="IPR015590">
    <property type="entry name" value="Aldehyde_DH_dom"/>
</dbReference>
<dbReference type="EC" id="1.2.1.41" evidence="2"/>
<dbReference type="InterPro" id="IPR012134">
    <property type="entry name" value="Glu-5-SA_DH"/>
</dbReference>
<comment type="catalytic activity">
    <reaction evidence="7">
        <text>L-glutamate 5-semialdehyde + phosphate + NADP(+) = L-glutamyl 5-phosphate + NADPH + H(+)</text>
        <dbReference type="Rhea" id="RHEA:19541"/>
        <dbReference type="ChEBI" id="CHEBI:15378"/>
        <dbReference type="ChEBI" id="CHEBI:43474"/>
        <dbReference type="ChEBI" id="CHEBI:57783"/>
        <dbReference type="ChEBI" id="CHEBI:58066"/>
        <dbReference type="ChEBI" id="CHEBI:58274"/>
        <dbReference type="ChEBI" id="CHEBI:58349"/>
        <dbReference type="EC" id="1.2.1.41"/>
    </reaction>
</comment>
<gene>
    <name evidence="13" type="ORF">MKK02DRAFT_21846</name>
</gene>
<comment type="function">
    <text evidence="8">Catalyzes the NADPH dependent reduction of L-gamma-glutamyl 5-phosphate into L-glutamate 5-semialdehyde and phosphate. The product spontaneously undergoes cyclization to form 1-pyrroline-5-carboxylate.</text>
</comment>
<evidence type="ECO:0000256" key="6">
    <source>
        <dbReference type="ARBA" id="ARBA00023002"/>
    </source>
</evidence>
<evidence type="ECO:0000256" key="8">
    <source>
        <dbReference type="ARBA" id="ARBA00059423"/>
    </source>
</evidence>
<dbReference type="AlphaFoldDB" id="A0AA38HCX9"/>
<evidence type="ECO:0000256" key="5">
    <source>
        <dbReference type="ARBA" id="ARBA00022857"/>
    </source>
</evidence>
<dbReference type="RefSeq" id="XP_052948524.1">
    <property type="nucleotide sequence ID" value="XM_053086475.1"/>
</dbReference>
<dbReference type="InterPro" id="IPR016161">
    <property type="entry name" value="Ald_DH/histidinol_DH"/>
</dbReference>
<evidence type="ECO:0000256" key="3">
    <source>
        <dbReference type="ARBA" id="ARBA00022605"/>
    </source>
</evidence>
<keyword evidence="6" id="KW-0560">Oxidoreductase</keyword>
<dbReference type="SUPFAM" id="SSF53720">
    <property type="entry name" value="ALDH-like"/>
    <property type="match status" value="1"/>
</dbReference>
<comment type="pathway">
    <text evidence="1">Amino-acid biosynthesis; L-proline biosynthesis; L-glutamate 5-semialdehyde from L-glutamate: step 2/2.</text>
</comment>
<keyword evidence="5" id="KW-0521">NADP</keyword>
<dbReference type="CDD" id="cd07079">
    <property type="entry name" value="ALDH_F18-19_ProA-GPR"/>
    <property type="match status" value="1"/>
</dbReference>
<evidence type="ECO:0000256" key="1">
    <source>
        <dbReference type="ARBA" id="ARBA00004985"/>
    </source>
</evidence>
<dbReference type="PIRSF" id="PIRSF000151">
    <property type="entry name" value="GPR"/>
    <property type="match status" value="1"/>
</dbReference>
<sequence length="455" mass="48068">MADQSSSSSPAEGIALAARRAFEASQLVDPSERNIALEAIRRVLQEKKAEVLEANQKDMEAARTQVEAGKLSPTLLSRLDLSRPGKFEAMLRGISDVAALPLPTGQVTFAKELGPGLELHRVTCPIGVLLVIFEARPEVVVNIAALAIKSGNAAILKGGKESLHTSGLLSALISSALAPTPIPQTFIQSVSSRADIQGLLSQDRYIDLVMPRGGNELVTSIKNSTRIPVMGHADGICAVYVDESAREGTAVRVVVESKTDYMSACNAAETLLLHQSILPTLWPKIAAALIAASVTLKCDPPSLSALSSLSSELITPSSPEDYTTEFLGPTLAVLTVPSTAAAIQHINAHSSHHTDSIITESEASMSAWVRGLDSANVYVNASTRFADGTRYGLGTEVGISTGKTHARGPVGLEGLCIYKYVLRSKAETGSTIGDYEGKDGAGYSHKDLQWGEAPF</sequence>
<dbReference type="FunFam" id="3.40.309.10:FF:000006">
    <property type="entry name" value="Gamma-glutamyl phosphate reductase"/>
    <property type="match status" value="1"/>
</dbReference>
<dbReference type="PANTHER" id="PTHR11063:SF8">
    <property type="entry name" value="DELTA-1-PYRROLINE-5-CARBOXYLATE SYNTHASE"/>
    <property type="match status" value="1"/>
</dbReference>
<dbReference type="InterPro" id="IPR016163">
    <property type="entry name" value="Ald_DH_C"/>
</dbReference>
<dbReference type="InterPro" id="IPR016162">
    <property type="entry name" value="Ald_DH_N"/>
</dbReference>
<dbReference type="GO" id="GO:0050661">
    <property type="term" value="F:NADP binding"/>
    <property type="evidence" value="ECO:0007669"/>
    <property type="project" value="InterPro"/>
</dbReference>
<dbReference type="InterPro" id="IPR000965">
    <property type="entry name" value="GPR_dom"/>
</dbReference>
<accession>A0AA38HCX9</accession>
<dbReference type="Gene3D" id="3.40.605.10">
    <property type="entry name" value="Aldehyde Dehydrogenase, Chain A, domain 1"/>
    <property type="match status" value="1"/>
</dbReference>
<dbReference type="EMBL" id="JAKWFO010000002">
    <property type="protein sequence ID" value="KAI9638747.1"/>
    <property type="molecule type" value="Genomic_DNA"/>
</dbReference>
<keyword evidence="3" id="KW-0028">Amino-acid biosynthesis</keyword>
<name>A0AA38HCX9_9TREE</name>
<dbReference type="GO" id="GO:0004350">
    <property type="term" value="F:glutamate-5-semialdehyde dehydrogenase activity"/>
    <property type="evidence" value="ECO:0007669"/>
    <property type="project" value="UniProtKB-EC"/>
</dbReference>
<evidence type="ECO:0000259" key="12">
    <source>
        <dbReference type="Pfam" id="PF00171"/>
    </source>
</evidence>